<feature type="compositionally biased region" description="Polar residues" evidence="2">
    <location>
        <begin position="51"/>
        <end position="60"/>
    </location>
</feature>
<dbReference type="STRING" id="521674.Plim_2116"/>
<name>D5SMN8_PLAL2</name>
<dbReference type="AlphaFoldDB" id="D5SMN8"/>
<evidence type="ECO:0000313" key="3">
    <source>
        <dbReference type="EMBL" id="ADG67943.1"/>
    </source>
</evidence>
<dbReference type="HOGENOM" id="CLU_1747956_0_0_0"/>
<gene>
    <name evidence="3" type="ordered locus">Plim_2116</name>
</gene>
<sequence>MADIPVEQAAQRLQQLQQEWEREFRQLLREVEQLLIRLQRERLSRLSQGQTHAGDQWPSTEDSRRGVRQTIGIRSRRLANSLTTRTRQGRRNFGQVQLVYQASYAAAFDKFRRLLPQRIPQEWAAQINALMEARLARLEEKLRQAGLID</sequence>
<proteinExistence type="predicted"/>
<dbReference type="EMBL" id="CP001744">
    <property type="protein sequence ID" value="ADG67943.1"/>
    <property type="molecule type" value="Genomic_DNA"/>
</dbReference>
<reference evidence="3 4" key="1">
    <citation type="journal article" date="2010" name="Stand. Genomic Sci.">
        <title>Complete genome sequence of Planctomyces limnophilus type strain (Mu 290).</title>
        <authorList>
            <person name="Labutti K."/>
            <person name="Sikorski J."/>
            <person name="Schneider S."/>
            <person name="Nolan M."/>
            <person name="Lucas S."/>
            <person name="Glavina Del Rio T."/>
            <person name="Tice H."/>
            <person name="Cheng J.F."/>
            <person name="Goodwin L."/>
            <person name="Pitluck S."/>
            <person name="Liolios K."/>
            <person name="Ivanova N."/>
            <person name="Mavromatis K."/>
            <person name="Mikhailova N."/>
            <person name="Pati A."/>
            <person name="Chen A."/>
            <person name="Palaniappan K."/>
            <person name="Land M."/>
            <person name="Hauser L."/>
            <person name="Chang Y.J."/>
            <person name="Jeffries C.D."/>
            <person name="Tindall B.J."/>
            <person name="Rohde M."/>
            <person name="Goker M."/>
            <person name="Woyke T."/>
            <person name="Bristow J."/>
            <person name="Eisen J.A."/>
            <person name="Markowitz V."/>
            <person name="Hugenholtz P."/>
            <person name="Kyrpides N.C."/>
            <person name="Klenk H.P."/>
            <person name="Lapidus A."/>
        </authorList>
    </citation>
    <scope>NUCLEOTIDE SEQUENCE [LARGE SCALE GENOMIC DNA]</scope>
    <source>
        <strain evidence="4">ATCC 43296 / DSM 3776 / IFAM 1008 / 290</strain>
    </source>
</reference>
<accession>D5SMN8</accession>
<dbReference type="RefSeq" id="WP_013110374.1">
    <property type="nucleotide sequence ID" value="NC_014148.1"/>
</dbReference>
<dbReference type="OrthoDB" id="9850768at2"/>
<organism evidence="3 4">
    <name type="scientific">Planctopirus limnophila (strain ATCC 43296 / DSM 3776 / IFAM 1008 / Mu 290)</name>
    <name type="common">Planctomyces limnophilus</name>
    <dbReference type="NCBI Taxonomy" id="521674"/>
    <lineage>
        <taxon>Bacteria</taxon>
        <taxon>Pseudomonadati</taxon>
        <taxon>Planctomycetota</taxon>
        <taxon>Planctomycetia</taxon>
        <taxon>Planctomycetales</taxon>
        <taxon>Planctomycetaceae</taxon>
        <taxon>Planctopirus</taxon>
    </lineage>
</organism>
<keyword evidence="4" id="KW-1185">Reference proteome</keyword>
<dbReference type="KEGG" id="plm:Plim_2116"/>
<dbReference type="Proteomes" id="UP000002220">
    <property type="component" value="Chromosome"/>
</dbReference>
<feature type="region of interest" description="Disordered" evidence="2">
    <location>
        <begin position="47"/>
        <end position="66"/>
    </location>
</feature>
<evidence type="ECO:0000313" key="4">
    <source>
        <dbReference type="Proteomes" id="UP000002220"/>
    </source>
</evidence>
<evidence type="ECO:0000256" key="2">
    <source>
        <dbReference type="SAM" id="MobiDB-lite"/>
    </source>
</evidence>
<evidence type="ECO:0000256" key="1">
    <source>
        <dbReference type="SAM" id="Coils"/>
    </source>
</evidence>
<feature type="coiled-coil region" evidence="1">
    <location>
        <begin position="6"/>
        <end position="41"/>
    </location>
</feature>
<keyword evidence="1" id="KW-0175">Coiled coil</keyword>
<protein>
    <submittedName>
        <fullName evidence="3">Uncharacterized protein</fullName>
    </submittedName>
</protein>